<dbReference type="OrthoDB" id="9776955at2"/>
<protein>
    <submittedName>
        <fullName evidence="2">Putative ABC transport system substrate-binding protein</fullName>
    </submittedName>
</protein>
<dbReference type="Pfam" id="PF04392">
    <property type="entry name" value="ABC_sub_bind"/>
    <property type="match status" value="1"/>
</dbReference>
<dbReference type="CDD" id="cd06325">
    <property type="entry name" value="PBP1_ABC_unchar_transporter"/>
    <property type="match status" value="1"/>
</dbReference>
<dbReference type="InterPro" id="IPR028082">
    <property type="entry name" value="Peripla_BP_I"/>
</dbReference>
<keyword evidence="1" id="KW-0732">Signal</keyword>
<dbReference type="InterPro" id="IPR007487">
    <property type="entry name" value="ABC_transpt-TYRBP-like"/>
</dbReference>
<reference evidence="2 3" key="1">
    <citation type="submission" date="2016-11" db="EMBL/GenBank/DDBJ databases">
        <authorList>
            <person name="Jaros S."/>
            <person name="Januszkiewicz K."/>
            <person name="Wedrychowicz H."/>
        </authorList>
    </citation>
    <scope>NUCLEOTIDE SEQUENCE [LARGE SCALE GENOMIC DNA]</scope>
    <source>
        <strain evidence="2 3">DSM 15930</strain>
    </source>
</reference>
<evidence type="ECO:0000256" key="1">
    <source>
        <dbReference type="SAM" id="SignalP"/>
    </source>
</evidence>
<dbReference type="Proteomes" id="UP000184038">
    <property type="component" value="Unassembled WGS sequence"/>
</dbReference>
<organism evidence="2 3">
    <name type="scientific">Anaerosporobacter mobilis DSM 15930</name>
    <dbReference type="NCBI Taxonomy" id="1120996"/>
    <lineage>
        <taxon>Bacteria</taxon>
        <taxon>Bacillati</taxon>
        <taxon>Bacillota</taxon>
        <taxon>Clostridia</taxon>
        <taxon>Lachnospirales</taxon>
        <taxon>Lachnospiraceae</taxon>
        <taxon>Anaerosporobacter</taxon>
    </lineage>
</organism>
<accession>A0A1M7KT62</accession>
<name>A0A1M7KT62_9FIRM</name>
<dbReference type="RefSeq" id="WP_073288989.1">
    <property type="nucleotide sequence ID" value="NZ_FRCP01000014.1"/>
</dbReference>
<sequence>MRKSKKVIAVVLSTVMAMTMLGGCASKTDNNSSKEATSGNVNTESNGDEYTIGIGQFAQHGSLDNCREGFLAGLKEEGIEEGKNLTIKYDNANADTGTATQIAANYVANKVDLICGIATPMVQSAYGAAKDANIPVIFTAVTDPILAELAKEDKTPVGEITGTSDKLPVKQQLEMIRKILPDAKKIGIMYTTSEVNSESAIADYEAAATEYGFEIVKGAIATATDIPLVADDILGKVDCMTNLTDNTVVSGLPVILSKAKDKNIPVFGSEVEQVKIGCLAAVGLDYYELGKQTGVMAANVLKGEKKASEINFEIIEEGSFYGNTAVAEQLGITIPSELTDKAVNMFDTIEEAAE</sequence>
<dbReference type="STRING" id="1120996.SAMN02746066_02928"/>
<dbReference type="PANTHER" id="PTHR35271">
    <property type="entry name" value="ABC TRANSPORTER, SUBSTRATE-BINDING LIPOPROTEIN-RELATED"/>
    <property type="match status" value="1"/>
</dbReference>
<gene>
    <name evidence="2" type="ORF">SAMN02746066_02928</name>
</gene>
<dbReference type="AlphaFoldDB" id="A0A1M7KT62"/>
<keyword evidence="3" id="KW-1185">Reference proteome</keyword>
<feature type="signal peptide" evidence="1">
    <location>
        <begin position="1"/>
        <end position="22"/>
    </location>
</feature>
<feature type="chain" id="PRO_5039596222" evidence="1">
    <location>
        <begin position="23"/>
        <end position="354"/>
    </location>
</feature>
<dbReference type="PANTHER" id="PTHR35271:SF1">
    <property type="entry name" value="ABC TRANSPORTER, SUBSTRATE-BINDING LIPOPROTEIN"/>
    <property type="match status" value="1"/>
</dbReference>
<dbReference type="EMBL" id="FRCP01000014">
    <property type="protein sequence ID" value="SHM68391.1"/>
    <property type="molecule type" value="Genomic_DNA"/>
</dbReference>
<evidence type="ECO:0000313" key="3">
    <source>
        <dbReference type="Proteomes" id="UP000184038"/>
    </source>
</evidence>
<evidence type="ECO:0000313" key="2">
    <source>
        <dbReference type="EMBL" id="SHM68391.1"/>
    </source>
</evidence>
<dbReference type="SUPFAM" id="SSF53822">
    <property type="entry name" value="Periplasmic binding protein-like I"/>
    <property type="match status" value="1"/>
</dbReference>
<dbReference type="PROSITE" id="PS51257">
    <property type="entry name" value="PROKAR_LIPOPROTEIN"/>
    <property type="match status" value="1"/>
</dbReference>
<dbReference type="Gene3D" id="3.40.50.2300">
    <property type="match status" value="2"/>
</dbReference>
<proteinExistence type="predicted"/>